<name>A0A1I2M531_9CLOT</name>
<dbReference type="PANTHER" id="PTHR10357:SF210">
    <property type="entry name" value="MALTODEXTRIN GLUCOSIDASE"/>
    <property type="match status" value="1"/>
</dbReference>
<evidence type="ECO:0000313" key="4">
    <source>
        <dbReference type="EMBL" id="SFF86613.1"/>
    </source>
</evidence>
<evidence type="ECO:0000259" key="3">
    <source>
        <dbReference type="SMART" id="SM00642"/>
    </source>
</evidence>
<organism evidence="4 5">
    <name type="scientific">Clostridium cadaveris</name>
    <dbReference type="NCBI Taxonomy" id="1529"/>
    <lineage>
        <taxon>Bacteria</taxon>
        <taxon>Bacillati</taxon>
        <taxon>Bacillota</taxon>
        <taxon>Clostridia</taxon>
        <taxon>Eubacteriales</taxon>
        <taxon>Clostridiaceae</taxon>
        <taxon>Clostridium</taxon>
    </lineage>
</organism>
<dbReference type="eggNOG" id="COG0366">
    <property type="taxonomic scope" value="Bacteria"/>
</dbReference>
<evidence type="ECO:0000313" key="5">
    <source>
        <dbReference type="Proteomes" id="UP000182135"/>
    </source>
</evidence>
<sequence>MTFAFHNSQSKGYRNPFGAVKKGTKVEIILETEVFSKVELNLTFFNERKENIVMNYENMGGLGARYKAEVYTENELGLINYYFTIENNDNKYFYGNNDEALGGEGKIYTENPKQYQITVYEDQYIPNWYKEGVVYQIFVDRFFNGNEDGHINSPKRNSFIYSNWYDEPMYIKNMDGSIARWDFYGGNIRGVINKLPYLKDLGITIIYLNPIFKAFSCHKYDTGDYEKIDEMFGSEEDFKELCLKAKENGIRIILDGVFNHTGANSKYFNKFGEYEGLGAYESKKSPYYKWYRFRKFPNDYECWWGDKNLPDLEELEPSYLDYIITGRNSISAKWIKLGASGWRLDVADELPDKFIELLKQRIRKEDRESILIGEVWEDASNKISYGEKRKYLFGNELDSVINYPFRQAIIDYVIGDITAENCKRHMLSIYENYPRDIFYSNMNLLGNHDTERVLTKLRGDIRNLELAVLMIMTLPGVPLVYYGDEAGLTGGKDPDNRKTYPWGKENNEILSIYKKLISLRKEDEIFVKGDLSIVSISKEILSYKRSYRNNHIVIIINSSDKSKTISVIDLLRYQFKLDLKGADEKFKNPTIIKPKGYIILKDL</sequence>
<keyword evidence="5" id="KW-1185">Reference proteome</keyword>
<accession>A0A1I2M531</accession>
<dbReference type="EMBL" id="FOOE01000013">
    <property type="protein sequence ID" value="SFF86613.1"/>
    <property type="molecule type" value="Genomic_DNA"/>
</dbReference>
<dbReference type="Pfam" id="PF00128">
    <property type="entry name" value="Alpha-amylase"/>
    <property type="match status" value="1"/>
</dbReference>
<gene>
    <name evidence="4" type="ORF">SAMN04487885_11326</name>
</gene>
<dbReference type="InterPro" id="IPR045857">
    <property type="entry name" value="O16G_dom_2"/>
</dbReference>
<dbReference type="InterPro" id="IPR017853">
    <property type="entry name" value="GH"/>
</dbReference>
<dbReference type="InterPro" id="IPR013783">
    <property type="entry name" value="Ig-like_fold"/>
</dbReference>
<dbReference type="InterPro" id="IPR006047">
    <property type="entry name" value="GH13_cat_dom"/>
</dbReference>
<dbReference type="SMART" id="SM00642">
    <property type="entry name" value="Aamy"/>
    <property type="match status" value="1"/>
</dbReference>
<dbReference type="PANTHER" id="PTHR10357">
    <property type="entry name" value="ALPHA-AMYLASE FAMILY MEMBER"/>
    <property type="match status" value="1"/>
</dbReference>
<keyword evidence="1" id="KW-0378">Hydrolase</keyword>
<protein>
    <submittedName>
        <fullName evidence="4">Pullulanase</fullName>
    </submittedName>
</protein>
<dbReference type="CDD" id="cd11338">
    <property type="entry name" value="AmyAc_CMD"/>
    <property type="match status" value="1"/>
</dbReference>
<evidence type="ECO:0000256" key="2">
    <source>
        <dbReference type="ARBA" id="ARBA00023295"/>
    </source>
</evidence>
<dbReference type="AlphaFoldDB" id="A0A1I2M531"/>
<dbReference type="Proteomes" id="UP000182135">
    <property type="component" value="Unassembled WGS sequence"/>
</dbReference>
<dbReference type="RefSeq" id="WP_074845610.1">
    <property type="nucleotide sequence ID" value="NZ_FOOE01000013.1"/>
</dbReference>
<proteinExistence type="predicted"/>
<keyword evidence="2" id="KW-0326">Glycosidase</keyword>
<dbReference type="InterPro" id="IPR014756">
    <property type="entry name" value="Ig_E-set"/>
</dbReference>
<dbReference type="SUPFAM" id="SSF51445">
    <property type="entry name" value="(Trans)glycosidases"/>
    <property type="match status" value="1"/>
</dbReference>
<dbReference type="GO" id="GO:0005975">
    <property type="term" value="P:carbohydrate metabolic process"/>
    <property type="evidence" value="ECO:0007669"/>
    <property type="project" value="InterPro"/>
</dbReference>
<dbReference type="Gene3D" id="3.90.400.10">
    <property type="entry name" value="Oligo-1,6-glucosidase, Domain 2"/>
    <property type="match status" value="1"/>
</dbReference>
<dbReference type="STRING" id="1529.SAMN04487885_11326"/>
<dbReference type="SUPFAM" id="SSF81296">
    <property type="entry name" value="E set domains"/>
    <property type="match status" value="1"/>
</dbReference>
<reference evidence="4 5" key="1">
    <citation type="submission" date="2016-10" db="EMBL/GenBank/DDBJ databases">
        <authorList>
            <person name="de Groot N.N."/>
        </authorList>
    </citation>
    <scope>NUCLEOTIDE SEQUENCE [LARGE SCALE GENOMIC DNA]</scope>
    <source>
        <strain evidence="4 5">NLAE-zl-G419</strain>
    </source>
</reference>
<dbReference type="GO" id="GO:0016798">
    <property type="term" value="F:hydrolase activity, acting on glycosyl bonds"/>
    <property type="evidence" value="ECO:0007669"/>
    <property type="project" value="UniProtKB-KW"/>
</dbReference>
<dbReference type="Gene3D" id="3.20.20.80">
    <property type="entry name" value="Glycosidases"/>
    <property type="match status" value="1"/>
</dbReference>
<dbReference type="InterPro" id="IPR013780">
    <property type="entry name" value="Glyco_hydro_b"/>
</dbReference>
<evidence type="ECO:0000256" key="1">
    <source>
        <dbReference type="ARBA" id="ARBA00022801"/>
    </source>
</evidence>
<dbReference type="OrthoDB" id="9805159at2"/>
<dbReference type="Gene3D" id="2.60.40.10">
    <property type="entry name" value="Immunoglobulins"/>
    <property type="match status" value="1"/>
</dbReference>
<feature type="domain" description="Glycosyl hydrolase family 13 catalytic" evidence="3">
    <location>
        <begin position="136"/>
        <end position="520"/>
    </location>
</feature>
<dbReference type="Gene3D" id="2.60.40.1180">
    <property type="entry name" value="Golgi alpha-mannosidase II"/>
    <property type="match status" value="1"/>
</dbReference>